<feature type="domain" description="EthD" evidence="2">
    <location>
        <begin position="20"/>
        <end position="119"/>
    </location>
</feature>
<dbReference type="Gene3D" id="3.30.70.100">
    <property type="match status" value="1"/>
</dbReference>
<gene>
    <name evidence="4" type="ORF">PgNI_02629</name>
</gene>
<dbReference type="InterPro" id="IPR009799">
    <property type="entry name" value="EthD_dom"/>
</dbReference>
<dbReference type="KEGG" id="pgri:PgNI_02629"/>
<reference evidence="4" key="3">
    <citation type="submission" date="2025-08" db="UniProtKB">
        <authorList>
            <consortium name="RefSeq"/>
        </authorList>
    </citation>
    <scope>IDENTIFICATION</scope>
    <source>
        <strain evidence="4">NI907</strain>
    </source>
</reference>
<proteinExistence type="inferred from homology"/>
<keyword evidence="3" id="KW-1185">Reference proteome</keyword>
<evidence type="ECO:0000313" key="3">
    <source>
        <dbReference type="Proteomes" id="UP000515153"/>
    </source>
</evidence>
<dbReference type="Pfam" id="PF07110">
    <property type="entry name" value="EthD"/>
    <property type="match status" value="1"/>
</dbReference>
<protein>
    <recommendedName>
        <fullName evidence="2">EthD domain-containing protein</fullName>
    </recommendedName>
</protein>
<dbReference type="Proteomes" id="UP000515153">
    <property type="component" value="Unplaced"/>
</dbReference>
<dbReference type="InterPro" id="IPR011008">
    <property type="entry name" value="Dimeric_a/b-barrel"/>
</dbReference>
<evidence type="ECO:0000313" key="4">
    <source>
        <dbReference type="RefSeq" id="XP_030984081.1"/>
    </source>
</evidence>
<accession>A0A6P8BA88</accession>
<reference evidence="4" key="1">
    <citation type="journal article" date="2019" name="Mol. Biol. Evol.">
        <title>Blast fungal genomes show frequent chromosomal changes, gene gains and losses, and effector gene turnover.</title>
        <authorList>
            <person name="Gomez Luciano L.B."/>
            <person name="Jason Tsai I."/>
            <person name="Chuma I."/>
            <person name="Tosa Y."/>
            <person name="Chen Y.H."/>
            <person name="Li J.Y."/>
            <person name="Li M.Y."/>
            <person name="Jade Lu M.Y."/>
            <person name="Nakayashiki H."/>
            <person name="Li W.H."/>
        </authorList>
    </citation>
    <scope>NUCLEOTIDE SEQUENCE</scope>
    <source>
        <strain evidence="4">NI907</strain>
    </source>
</reference>
<comment type="similarity">
    <text evidence="1">Belongs to the tpcK family.</text>
</comment>
<evidence type="ECO:0000259" key="2">
    <source>
        <dbReference type="Pfam" id="PF07110"/>
    </source>
</evidence>
<sequence>MASQTFSQTPVLVISMATRKPGMSLAEFKRLYETKHAPLVTSLIARSAENPAEIQPLTYTRCYVDDTVYPGAPPVGVPRSDYDCVSFLTFRSVQHRDEYFKEQSKHTAAITEDAKAMADVEKILFVTGQAFDSRVLDVLE</sequence>
<dbReference type="GeneID" id="41957601"/>
<dbReference type="SUPFAM" id="SSF54909">
    <property type="entry name" value="Dimeric alpha+beta barrel"/>
    <property type="match status" value="1"/>
</dbReference>
<organism evidence="3 4">
    <name type="scientific">Pyricularia grisea</name>
    <name type="common">Crabgrass-specific blast fungus</name>
    <name type="synonym">Magnaporthe grisea</name>
    <dbReference type="NCBI Taxonomy" id="148305"/>
    <lineage>
        <taxon>Eukaryota</taxon>
        <taxon>Fungi</taxon>
        <taxon>Dikarya</taxon>
        <taxon>Ascomycota</taxon>
        <taxon>Pezizomycotina</taxon>
        <taxon>Sordariomycetes</taxon>
        <taxon>Sordariomycetidae</taxon>
        <taxon>Magnaporthales</taxon>
        <taxon>Pyriculariaceae</taxon>
        <taxon>Pyricularia</taxon>
    </lineage>
</organism>
<reference evidence="4" key="2">
    <citation type="submission" date="2019-10" db="EMBL/GenBank/DDBJ databases">
        <authorList>
            <consortium name="NCBI Genome Project"/>
        </authorList>
    </citation>
    <scope>NUCLEOTIDE SEQUENCE</scope>
    <source>
        <strain evidence="4">NI907</strain>
    </source>
</reference>
<dbReference type="RefSeq" id="XP_030984081.1">
    <property type="nucleotide sequence ID" value="XM_031122690.1"/>
</dbReference>
<evidence type="ECO:0000256" key="1">
    <source>
        <dbReference type="ARBA" id="ARBA00005986"/>
    </source>
</evidence>
<dbReference type="AlphaFoldDB" id="A0A6P8BA88"/>
<name>A0A6P8BA88_PYRGI</name>
<dbReference type="GO" id="GO:0016491">
    <property type="term" value="F:oxidoreductase activity"/>
    <property type="evidence" value="ECO:0007669"/>
    <property type="project" value="InterPro"/>
</dbReference>